<evidence type="ECO:0000313" key="1">
    <source>
        <dbReference type="EMBL" id="MPN40567.1"/>
    </source>
</evidence>
<dbReference type="EMBL" id="VSSQ01097073">
    <property type="protein sequence ID" value="MPN40567.1"/>
    <property type="molecule type" value="Genomic_DNA"/>
</dbReference>
<sequence length="160" mass="17536">MEKRLEKLAGALSQMTPRLITASAMVCYLVASFSQLPVIAADEVSSQADKYAALGVGEKQEVIRINQLAVETDRTGIIPGGVEQFHGRNCPQQLNGEPVEAAAPADIIAEQPIAKSDRDQELQMDANPCDQRLQQLEKDIHKTCLLSVFLIFFAGIMLRK</sequence>
<comment type="caution">
    <text evidence="1">The sequence shown here is derived from an EMBL/GenBank/DDBJ whole genome shotgun (WGS) entry which is preliminary data.</text>
</comment>
<name>A0A645HNN4_9ZZZZ</name>
<dbReference type="AlphaFoldDB" id="A0A645HNN4"/>
<reference evidence="1" key="1">
    <citation type="submission" date="2019-08" db="EMBL/GenBank/DDBJ databases">
        <authorList>
            <person name="Kucharzyk K."/>
            <person name="Murdoch R.W."/>
            <person name="Higgins S."/>
            <person name="Loffler F."/>
        </authorList>
    </citation>
    <scope>NUCLEOTIDE SEQUENCE</scope>
</reference>
<proteinExistence type="predicted"/>
<gene>
    <name evidence="1" type="ORF">SDC9_188105</name>
</gene>
<protein>
    <submittedName>
        <fullName evidence="1">Uncharacterized protein</fullName>
    </submittedName>
</protein>
<accession>A0A645HNN4</accession>
<organism evidence="1">
    <name type="scientific">bioreactor metagenome</name>
    <dbReference type="NCBI Taxonomy" id="1076179"/>
    <lineage>
        <taxon>unclassified sequences</taxon>
        <taxon>metagenomes</taxon>
        <taxon>ecological metagenomes</taxon>
    </lineage>
</organism>